<evidence type="ECO:0000313" key="4">
    <source>
        <dbReference type="EMBL" id="MBI6119990.1"/>
    </source>
</evidence>
<dbReference type="PIRSF" id="PIRSF037489">
    <property type="entry name" value="UCP037489_NIF3_YqfO"/>
    <property type="match status" value="1"/>
</dbReference>
<dbReference type="Pfam" id="PF01784">
    <property type="entry name" value="DUF34_NIF3"/>
    <property type="match status" value="1"/>
</dbReference>
<evidence type="ECO:0000256" key="2">
    <source>
        <dbReference type="ARBA" id="ARBA00022723"/>
    </source>
</evidence>
<dbReference type="InterPro" id="IPR036069">
    <property type="entry name" value="DUF34/NIF3_sf"/>
</dbReference>
<accession>A0ABS0TG12</accession>
<dbReference type="InterPro" id="IPR015867">
    <property type="entry name" value="N-reg_PII/ATP_PRibTrfase_C"/>
</dbReference>
<dbReference type="EMBL" id="JAEHNY010000006">
    <property type="protein sequence ID" value="MBI6119990.1"/>
    <property type="molecule type" value="Genomic_DNA"/>
</dbReference>
<proteinExistence type="inferred from homology"/>
<sequence length="364" mass="40179">MLVKEVIAIIEEFAPPAYAEDFDNVGLLVGNNNAKVTGALITLDSLESVVDEAIDKNCNLIISFHPIIFSGIKKLTGKDYVQKTIIKAIKNDIAIYAIHTALDNQYKGVNDMICEKIGLKNRQILIPRKNSIKKLTTFVPNQQAAEVRNALFDAGGGSIGNYDHCSFNVKGEGSFKPNEQANPVIGSRGNLHLEEETQIGVTYPAHLESTLITALFKSHPYEEVAYEINTIDNENQHLGMGMIGELENPESPTSFLKRIKNQFNCGCIRHSDFGDTQIKKVAVLGGSGSFAINDAKGAGADIYLTADLKYHDFYKGDKTFILADIGHYESEQFTKDLLHSYLTKKISNFALILAETNTNPIKYI</sequence>
<dbReference type="Gene3D" id="3.40.1390.30">
    <property type="entry name" value="NIF3 (NGG1p interacting factor 3)-like"/>
    <property type="match status" value="1"/>
</dbReference>
<organism evidence="4 5">
    <name type="scientific">Salegentibacter maritimus</name>
    <dbReference type="NCBI Taxonomy" id="2794347"/>
    <lineage>
        <taxon>Bacteria</taxon>
        <taxon>Pseudomonadati</taxon>
        <taxon>Bacteroidota</taxon>
        <taxon>Flavobacteriia</taxon>
        <taxon>Flavobacteriales</taxon>
        <taxon>Flavobacteriaceae</taxon>
        <taxon>Salegentibacter</taxon>
    </lineage>
</organism>
<dbReference type="Proteomes" id="UP000635665">
    <property type="component" value="Unassembled WGS sequence"/>
</dbReference>
<gene>
    <name evidence="4" type="ORF">I6U50_08135</name>
</gene>
<protein>
    <recommendedName>
        <fullName evidence="3">GTP cyclohydrolase 1 type 2 homolog</fullName>
    </recommendedName>
</protein>
<evidence type="ECO:0000256" key="3">
    <source>
        <dbReference type="PIRNR" id="PIRNR037489"/>
    </source>
</evidence>
<dbReference type="SUPFAM" id="SSF102705">
    <property type="entry name" value="NIF3 (NGG1p interacting factor 3)-like"/>
    <property type="match status" value="1"/>
</dbReference>
<dbReference type="NCBIfam" id="TIGR00486">
    <property type="entry name" value="YbgI_SA1388"/>
    <property type="match status" value="1"/>
</dbReference>
<comment type="similarity">
    <text evidence="1 3">Belongs to the GTP cyclohydrolase I type 2/NIF3 family.</text>
</comment>
<evidence type="ECO:0000256" key="1">
    <source>
        <dbReference type="ARBA" id="ARBA00006964"/>
    </source>
</evidence>
<reference evidence="4 5" key="1">
    <citation type="submission" date="2020-12" db="EMBL/GenBank/DDBJ databases">
        <title>Salegentibacter orientalis sp. nov., isolated from costal sediment.</title>
        <authorList>
            <person name="Lian F.-B."/>
        </authorList>
    </citation>
    <scope>NUCLEOTIDE SEQUENCE [LARGE SCALE GENOMIC DNA]</scope>
    <source>
        <strain evidence="4 5">F60176</strain>
    </source>
</reference>
<evidence type="ECO:0000313" key="5">
    <source>
        <dbReference type="Proteomes" id="UP000635665"/>
    </source>
</evidence>
<dbReference type="InterPro" id="IPR017221">
    <property type="entry name" value="DUF34/NIF3_bac"/>
</dbReference>
<dbReference type="Gene3D" id="3.30.70.120">
    <property type="match status" value="1"/>
</dbReference>
<comment type="caution">
    <text evidence="4">The sequence shown here is derived from an EMBL/GenBank/DDBJ whole genome shotgun (WGS) entry which is preliminary data.</text>
</comment>
<dbReference type="PANTHER" id="PTHR13799">
    <property type="entry name" value="NGG1 INTERACTING FACTOR 3"/>
    <property type="match status" value="1"/>
</dbReference>
<dbReference type="InterPro" id="IPR002678">
    <property type="entry name" value="DUF34/NIF3"/>
</dbReference>
<dbReference type="PANTHER" id="PTHR13799:SF14">
    <property type="entry name" value="GTP CYCLOHYDROLASE 1 TYPE 2 HOMOLOG"/>
    <property type="match status" value="1"/>
</dbReference>
<keyword evidence="2 3" id="KW-0479">Metal-binding</keyword>
<dbReference type="RefSeq" id="WP_198638472.1">
    <property type="nucleotide sequence ID" value="NZ_JAEHNY010000006.1"/>
</dbReference>
<name>A0ABS0TG12_9FLAO</name>
<keyword evidence="5" id="KW-1185">Reference proteome</keyword>